<dbReference type="EMBL" id="FLRE01000176">
    <property type="protein sequence ID" value="SBT45013.1"/>
    <property type="molecule type" value="Genomic_DNA"/>
</dbReference>
<reference evidence="2" key="2">
    <citation type="submission" date="2016-05" db="EMBL/GenBank/DDBJ databases">
        <authorList>
            <person name="Lavstsen T."/>
            <person name="Jespersen J.S."/>
        </authorList>
    </citation>
    <scope>NUCLEOTIDE SEQUENCE [LARGE SCALE GENOMIC DNA]</scope>
</reference>
<gene>
    <name evidence="2" type="ORF">POVWA1_049990</name>
    <name evidence="3" type="ORF">POVWA2_049010</name>
</gene>
<evidence type="ECO:0000313" key="4">
    <source>
        <dbReference type="Proteomes" id="UP000078550"/>
    </source>
</evidence>
<evidence type="ECO:0000256" key="1">
    <source>
        <dbReference type="SAM" id="MobiDB-lite"/>
    </source>
</evidence>
<dbReference type="EMBL" id="FLRD01000134">
    <property type="protein sequence ID" value="SBT44474.1"/>
    <property type="molecule type" value="Genomic_DNA"/>
</dbReference>
<sequence length="528" mass="61545">MLMAANVHLDINMNIHSRNSMNCEKGDNSTNDRKHTEVHYKNVEMNKKREVHKYAAEKPSRSSRNESRKGNEYKKGHEHMFSVKNYLKEDTCVSRKSAEMQNEQGDKEPSRYIELVKRGGGEKDNEKHHVHKSAEQVNEWVNAEHSYEISGQADKRSSKGKTINGKKMNGGNHNHVEHYYIMSSTDPVLSSNDSVEDMYEKNYTYFTKNEATLNKMSVVSSESQKCFSSAENISKNNILLQSNCSKREKIEVTTKCYENKMVNSERRCDKNALVDDPNKRKRRGDAFLCMSNCVNWKNAERHIHEKKNVINFNPLVYIARSNDYHNVGYNRNGAVANYSRSASRNCINAPSDRNGESSYDPLGSLPWKNTNLLGKCTKEKRDLCYADKYPQGCENYLRHIFLMGKPYLNEKFKKTVKNNYLSFRRRKGKNCKNGYIYPDSFYFKHVAHRDAIYDMHCYTKVKNVRCGNYTNNVVRHFPQNSGVHYRRKKSTHKNKHICEKNIFEKVLKNLKLLGYALFFCFFISSQKK</sequence>
<name>A0A1A8ZKW8_PLAOA</name>
<accession>A0A1A8ZKW8</accession>
<evidence type="ECO:0000313" key="5">
    <source>
        <dbReference type="Proteomes" id="UP000078555"/>
    </source>
</evidence>
<organism evidence="2 5">
    <name type="scientific">Plasmodium ovale wallikeri</name>
    <dbReference type="NCBI Taxonomy" id="864142"/>
    <lineage>
        <taxon>Eukaryota</taxon>
        <taxon>Sar</taxon>
        <taxon>Alveolata</taxon>
        <taxon>Apicomplexa</taxon>
        <taxon>Aconoidasida</taxon>
        <taxon>Haemosporida</taxon>
        <taxon>Plasmodiidae</taxon>
        <taxon>Plasmodium</taxon>
        <taxon>Plasmodium (Plasmodium)</taxon>
    </lineage>
</organism>
<dbReference type="AlphaFoldDB" id="A0A1A8ZKW8"/>
<dbReference type="Proteomes" id="UP000078555">
    <property type="component" value="Unassembled WGS sequence"/>
</dbReference>
<proteinExistence type="predicted"/>
<feature type="region of interest" description="Disordered" evidence="1">
    <location>
        <begin position="46"/>
        <end position="81"/>
    </location>
</feature>
<feature type="region of interest" description="Disordered" evidence="1">
    <location>
        <begin position="148"/>
        <end position="171"/>
    </location>
</feature>
<reference evidence="4 5" key="1">
    <citation type="submission" date="2016-05" db="EMBL/GenBank/DDBJ databases">
        <authorList>
            <person name="Naeem Raeece"/>
        </authorList>
    </citation>
    <scope>NUCLEOTIDE SEQUENCE [LARGE SCALE GENOMIC DNA]</scope>
</reference>
<dbReference type="Proteomes" id="UP000078550">
    <property type="component" value="Unassembled WGS sequence"/>
</dbReference>
<evidence type="ECO:0000313" key="3">
    <source>
        <dbReference type="EMBL" id="SBT45013.1"/>
    </source>
</evidence>
<evidence type="ECO:0000313" key="2">
    <source>
        <dbReference type="EMBL" id="SBT44474.1"/>
    </source>
</evidence>
<keyword evidence="5" id="KW-1185">Reference proteome</keyword>
<protein>
    <submittedName>
        <fullName evidence="2">Uncharacterized protein</fullName>
    </submittedName>
</protein>